<evidence type="ECO:0000313" key="7">
    <source>
        <dbReference type="EMBL" id="KMQ93541.1"/>
    </source>
</evidence>
<name>A0A0J7KT95_LASNI</name>
<dbReference type="Pfam" id="PF08712">
    <property type="entry name" value="Nfu_N"/>
    <property type="match status" value="1"/>
</dbReference>
<dbReference type="STRING" id="67767.A0A0J7KT95"/>
<reference evidence="7 8" key="1">
    <citation type="submission" date="2015-04" db="EMBL/GenBank/DDBJ databases">
        <title>Lasius niger genome sequencing.</title>
        <authorList>
            <person name="Konorov E.A."/>
            <person name="Nikitin M.A."/>
            <person name="Kirill M.V."/>
            <person name="Chang P."/>
        </authorList>
    </citation>
    <scope>NUCLEOTIDE SEQUENCE [LARGE SCALE GENOMIC DNA]</scope>
    <source>
        <tissue evidence="7">Whole</tissue>
    </source>
</reference>
<comment type="function">
    <text evidence="1">Molecular scaffold for [Fe-S] cluster assembly of mitochondrial iron-sulfur proteins.</text>
</comment>
<dbReference type="PANTHER" id="PTHR11178:SF1">
    <property type="entry name" value="NFU1 IRON-SULFUR CLUSTER SCAFFOLD HOMOLOG, MITOCHONDRIAL"/>
    <property type="match status" value="1"/>
</dbReference>
<dbReference type="AlphaFoldDB" id="A0A0J7KT95"/>
<dbReference type="GO" id="GO:0016226">
    <property type="term" value="P:iron-sulfur cluster assembly"/>
    <property type="evidence" value="ECO:0007669"/>
    <property type="project" value="InterPro"/>
</dbReference>
<dbReference type="InterPro" id="IPR001075">
    <property type="entry name" value="NIF_FeS_clus_asmbl_NifU_C"/>
</dbReference>
<proteinExistence type="inferred from homology"/>
<keyword evidence="5" id="KW-0479">Metal-binding</keyword>
<dbReference type="Proteomes" id="UP000036403">
    <property type="component" value="Unassembled WGS sequence"/>
</dbReference>
<dbReference type="SUPFAM" id="SSF110836">
    <property type="entry name" value="Hypothetical protein SAV1430"/>
    <property type="match status" value="1"/>
</dbReference>
<dbReference type="OrthoDB" id="565552at2759"/>
<evidence type="ECO:0000256" key="2">
    <source>
        <dbReference type="ARBA" id="ARBA00006420"/>
    </source>
</evidence>
<dbReference type="GO" id="GO:0005506">
    <property type="term" value="F:iron ion binding"/>
    <property type="evidence" value="ECO:0007669"/>
    <property type="project" value="InterPro"/>
</dbReference>
<feature type="domain" description="Scaffold protein Nfu/NifU N-terminal" evidence="6">
    <location>
        <begin position="13"/>
        <end position="101"/>
    </location>
</feature>
<dbReference type="Gene3D" id="3.30.1370.70">
    <property type="entry name" value="Scaffold protein Nfu/NifU, N-terminal domain"/>
    <property type="match status" value="1"/>
</dbReference>
<evidence type="ECO:0000313" key="8">
    <source>
        <dbReference type="Proteomes" id="UP000036403"/>
    </source>
</evidence>
<comment type="caution">
    <text evidence="7">The sequence shown here is derived from an EMBL/GenBank/DDBJ whole genome shotgun (WGS) entry which is preliminary data.</text>
</comment>
<dbReference type="InterPro" id="IPR035433">
    <property type="entry name" value="NFU1-like"/>
</dbReference>
<dbReference type="SMART" id="SM00932">
    <property type="entry name" value="Nfu_N"/>
    <property type="match status" value="1"/>
</dbReference>
<accession>A0A0J7KT95</accession>
<protein>
    <recommendedName>
        <fullName evidence="3">NFU1 iron-sulfur cluster scaffold homolog, mitochondrial</fullName>
    </recommendedName>
</protein>
<evidence type="ECO:0000256" key="4">
    <source>
        <dbReference type="ARBA" id="ARBA00023004"/>
    </source>
</evidence>
<dbReference type="InterPro" id="IPR036498">
    <property type="entry name" value="Nfu/NifU_N_sf"/>
</dbReference>
<dbReference type="PANTHER" id="PTHR11178">
    <property type="entry name" value="IRON-SULFUR CLUSTER SCAFFOLD PROTEIN NFU-RELATED"/>
    <property type="match status" value="1"/>
</dbReference>
<evidence type="ECO:0000256" key="1">
    <source>
        <dbReference type="ARBA" id="ARBA00002175"/>
    </source>
</evidence>
<dbReference type="InterPro" id="IPR014824">
    <property type="entry name" value="Nfu/NifU_N"/>
</dbReference>
<keyword evidence="8" id="KW-1185">Reference proteome</keyword>
<dbReference type="PaxDb" id="67767-A0A0J7KT95"/>
<dbReference type="SUPFAM" id="SSF117916">
    <property type="entry name" value="Fe-S cluster assembly (FSCA) domain-like"/>
    <property type="match status" value="1"/>
</dbReference>
<keyword evidence="4" id="KW-0408">Iron</keyword>
<comment type="similarity">
    <text evidence="2">Belongs to the NifU family.</text>
</comment>
<evidence type="ECO:0000259" key="6">
    <source>
        <dbReference type="SMART" id="SM00932"/>
    </source>
</evidence>
<dbReference type="Gene3D" id="3.30.300.130">
    <property type="entry name" value="Fe-S cluster assembly (FSCA)"/>
    <property type="match status" value="1"/>
</dbReference>
<dbReference type="PIRSF" id="PIRSF036773">
    <property type="entry name" value="HIRIP5"/>
    <property type="match status" value="1"/>
</dbReference>
<gene>
    <name evidence="7" type="ORF">RF55_6353</name>
</gene>
<dbReference type="EMBL" id="LBMM01003434">
    <property type="protein sequence ID" value="KMQ93541.1"/>
    <property type="molecule type" value="Genomic_DNA"/>
</dbReference>
<dbReference type="GO" id="GO:0051536">
    <property type="term" value="F:iron-sulfur cluster binding"/>
    <property type="evidence" value="ECO:0007669"/>
    <property type="project" value="UniProtKB-KW"/>
</dbReference>
<sequence>MSNQQETVIPVLIDVQDTPNPQVRKFALGFPVTGTGEPIELSNFAQARQVSDLAADLFDFPETKNVFLGKDFISVMVAPETSWDSFSPVILSTISNYLSAKKTLVKAEGLAKASSEEAAIRPEDQEIVEKIKGIIEHRVRPAVAQDGGDILFRSYQDGIVYLVLKGACAGCPSAQATLKDGVERLLKHFVPEVQEVRQAA</sequence>
<evidence type="ECO:0000256" key="3">
    <source>
        <dbReference type="ARBA" id="ARBA00018782"/>
    </source>
</evidence>
<dbReference type="Pfam" id="PF01106">
    <property type="entry name" value="NifU"/>
    <property type="match status" value="1"/>
</dbReference>
<organism evidence="7 8">
    <name type="scientific">Lasius niger</name>
    <name type="common">Black garden ant</name>
    <dbReference type="NCBI Taxonomy" id="67767"/>
    <lineage>
        <taxon>Eukaryota</taxon>
        <taxon>Metazoa</taxon>
        <taxon>Ecdysozoa</taxon>
        <taxon>Arthropoda</taxon>
        <taxon>Hexapoda</taxon>
        <taxon>Insecta</taxon>
        <taxon>Pterygota</taxon>
        <taxon>Neoptera</taxon>
        <taxon>Endopterygota</taxon>
        <taxon>Hymenoptera</taxon>
        <taxon>Apocrita</taxon>
        <taxon>Aculeata</taxon>
        <taxon>Formicoidea</taxon>
        <taxon>Formicidae</taxon>
        <taxon>Formicinae</taxon>
        <taxon>Lasius</taxon>
        <taxon>Lasius</taxon>
    </lineage>
</organism>
<dbReference type="InterPro" id="IPR034904">
    <property type="entry name" value="FSCA_dom_sf"/>
</dbReference>
<keyword evidence="5" id="KW-0411">Iron-sulfur</keyword>
<evidence type="ECO:0000256" key="5">
    <source>
        <dbReference type="ARBA" id="ARBA00023014"/>
    </source>
</evidence>